<dbReference type="PANTHER" id="PTHR10060">
    <property type="entry name" value="TATD FAMILY DEOXYRIBONUCLEASE"/>
    <property type="match status" value="1"/>
</dbReference>
<organism evidence="6 7">
    <name type="scientific">Acrasis kona</name>
    <dbReference type="NCBI Taxonomy" id="1008807"/>
    <lineage>
        <taxon>Eukaryota</taxon>
        <taxon>Discoba</taxon>
        <taxon>Heterolobosea</taxon>
        <taxon>Tetramitia</taxon>
        <taxon>Eutetramitia</taxon>
        <taxon>Acrasidae</taxon>
        <taxon>Acrasis</taxon>
    </lineage>
</organism>
<dbReference type="PANTHER" id="PTHR10060:SF15">
    <property type="entry name" value="DEOXYRIBONUCLEASE TATDN1"/>
    <property type="match status" value="1"/>
</dbReference>
<feature type="binding site" evidence="5">
    <location>
        <position position="119"/>
    </location>
    <ligand>
        <name>a divalent metal cation</name>
        <dbReference type="ChEBI" id="CHEBI:60240"/>
        <label>1</label>
    </ligand>
</feature>
<sequence length="308" mass="35064">MKFIDIGVNLTDPMFTGVYHDKKAHEDDFKSVLERSKRANVNKIIITGTTLSDSREAIQLARKFNQLNDDNFPKLFCTVGVHPTRCNEFEEQGADQYLSDLLDLVLDGRKDGTVVAIGECGLDYDRLKFCDQETQKKYFIKQFELAKQSQLPMFLHNRNTGGDFAKILKENCDMFLNAVVHSFDGPEQELEDILSIGPHVFIGINGCSLKTNENLNVIKKIPIDRLMIETDAPWCDIRPSHAGYAHIKTKFADAKKKERFEMGKMVKGRNEPACINQVLEVISATINQEQESLADTIYENTDKVFFQQ</sequence>
<dbReference type="Pfam" id="PF01026">
    <property type="entry name" value="TatD_DNase"/>
    <property type="match status" value="1"/>
</dbReference>
<keyword evidence="7" id="KW-1185">Reference proteome</keyword>
<evidence type="ECO:0000256" key="4">
    <source>
        <dbReference type="ARBA" id="ARBA00022801"/>
    </source>
</evidence>
<dbReference type="Gene3D" id="3.20.20.140">
    <property type="entry name" value="Metal-dependent hydrolases"/>
    <property type="match status" value="1"/>
</dbReference>
<keyword evidence="3 5" id="KW-0479">Metal-binding</keyword>
<proteinExistence type="inferred from homology"/>
<dbReference type="PROSITE" id="PS01091">
    <property type="entry name" value="TATD_3"/>
    <property type="match status" value="1"/>
</dbReference>
<evidence type="ECO:0000256" key="3">
    <source>
        <dbReference type="ARBA" id="ARBA00022723"/>
    </source>
</evidence>
<feature type="binding site" evidence="5">
    <location>
        <position position="231"/>
    </location>
    <ligand>
        <name>a divalent metal cation</name>
        <dbReference type="ChEBI" id="CHEBI:60240"/>
        <label>1</label>
    </ligand>
</feature>
<evidence type="ECO:0000313" key="7">
    <source>
        <dbReference type="Proteomes" id="UP001431209"/>
    </source>
</evidence>
<dbReference type="GO" id="GO:0046872">
    <property type="term" value="F:metal ion binding"/>
    <property type="evidence" value="ECO:0007669"/>
    <property type="project" value="UniProtKB-KW"/>
</dbReference>
<dbReference type="CDD" id="cd01310">
    <property type="entry name" value="TatD_DNAse"/>
    <property type="match status" value="1"/>
</dbReference>
<evidence type="ECO:0000256" key="2">
    <source>
        <dbReference type="ARBA" id="ARBA00022722"/>
    </source>
</evidence>
<dbReference type="Proteomes" id="UP001431209">
    <property type="component" value="Unassembled WGS sequence"/>
</dbReference>
<gene>
    <name evidence="6" type="ORF">AKO1_009986</name>
</gene>
<evidence type="ECO:0000256" key="5">
    <source>
        <dbReference type="PIRSR" id="PIRSR005902-1"/>
    </source>
</evidence>
<accession>A0AAW2ZN33</accession>
<dbReference type="SUPFAM" id="SSF51556">
    <property type="entry name" value="Metallo-dependent hydrolases"/>
    <property type="match status" value="1"/>
</dbReference>
<dbReference type="InterPro" id="IPR018228">
    <property type="entry name" value="DNase_TatD-rel_CS"/>
</dbReference>
<comment type="similarity">
    <text evidence="1">Belongs to the metallo-dependent hydrolases superfamily. TatD-type hydrolase family.</text>
</comment>
<evidence type="ECO:0000256" key="1">
    <source>
        <dbReference type="ARBA" id="ARBA00009275"/>
    </source>
</evidence>
<evidence type="ECO:0000313" key="6">
    <source>
        <dbReference type="EMBL" id="KAL0491267.1"/>
    </source>
</evidence>
<dbReference type="AlphaFoldDB" id="A0AAW2ZN33"/>
<dbReference type="FunFam" id="3.20.20.140:FF:000040">
    <property type="entry name" value="Putative tatD related deoxyribonuclease"/>
    <property type="match status" value="1"/>
</dbReference>
<dbReference type="EMBL" id="JAOPGA020001779">
    <property type="protein sequence ID" value="KAL0491267.1"/>
    <property type="molecule type" value="Genomic_DNA"/>
</dbReference>
<keyword evidence="4" id="KW-0378">Hydrolase</keyword>
<name>A0AAW2ZN33_9EUKA</name>
<keyword evidence="2" id="KW-0540">Nuclease</keyword>
<dbReference type="InterPro" id="IPR001130">
    <property type="entry name" value="TatD-like"/>
</dbReference>
<dbReference type="InterPro" id="IPR032466">
    <property type="entry name" value="Metal_Hydrolase"/>
</dbReference>
<dbReference type="GO" id="GO:0005829">
    <property type="term" value="C:cytosol"/>
    <property type="evidence" value="ECO:0007669"/>
    <property type="project" value="TreeGrafter"/>
</dbReference>
<feature type="binding site" evidence="5">
    <location>
        <position position="181"/>
    </location>
    <ligand>
        <name>a divalent metal cation</name>
        <dbReference type="ChEBI" id="CHEBI:60240"/>
        <label>2</label>
    </ligand>
</feature>
<dbReference type="GO" id="GO:0008296">
    <property type="term" value="F:3'-5'-DNA exonuclease activity"/>
    <property type="evidence" value="ECO:0007669"/>
    <property type="project" value="TreeGrafter"/>
</dbReference>
<protein>
    <submittedName>
        <fullName evidence="6">Deoxyribonuclease TATDN1</fullName>
    </submittedName>
</protein>
<comment type="caution">
    <text evidence="6">The sequence shown here is derived from an EMBL/GenBank/DDBJ whole genome shotgun (WGS) entry which is preliminary data.</text>
</comment>
<dbReference type="InterPro" id="IPR050891">
    <property type="entry name" value="TatD-type_Hydrolase"/>
</dbReference>
<reference evidence="6 7" key="1">
    <citation type="submission" date="2024-03" db="EMBL/GenBank/DDBJ databases">
        <title>The Acrasis kona genome and developmental transcriptomes reveal deep origins of eukaryotic multicellular pathways.</title>
        <authorList>
            <person name="Sheikh S."/>
            <person name="Fu C.-J."/>
            <person name="Brown M.W."/>
            <person name="Baldauf S.L."/>
        </authorList>
    </citation>
    <scope>NUCLEOTIDE SEQUENCE [LARGE SCALE GENOMIC DNA]</scope>
    <source>
        <strain evidence="6 7">ATCC MYA-3509</strain>
    </source>
</reference>
<feature type="binding site" evidence="5">
    <location>
        <position position="156"/>
    </location>
    <ligand>
        <name>a divalent metal cation</name>
        <dbReference type="ChEBI" id="CHEBI:60240"/>
        <label>2</label>
    </ligand>
</feature>
<dbReference type="PIRSF" id="PIRSF005902">
    <property type="entry name" value="DNase_TatD"/>
    <property type="match status" value="1"/>
</dbReference>